<evidence type="ECO:0000313" key="2">
    <source>
        <dbReference type="EMBL" id="VAW78164.1"/>
    </source>
</evidence>
<sequence>MNIQSITRSTMLFGALALSGNSQAISVNFNGVLDPFNVAPFTTGDAFTGSFDLDEAVIPTGSGTKTFTGVVDNFMLDVAGNIFTGQNGRLQQFTGSGGGTDFFSLSIGGSNGTISGNIGANTINRFTVNWRGAALFPDPSVLAQNLTTGDFSFKRITIRFSDGSTTTSTIDNASNIAFGGTSVVPVPAALWLFGSGLLGMIGIARRKARGAS</sequence>
<keyword evidence="1" id="KW-1133">Transmembrane helix</keyword>
<proteinExistence type="predicted"/>
<evidence type="ECO:0008006" key="3">
    <source>
        <dbReference type="Google" id="ProtNLM"/>
    </source>
</evidence>
<feature type="transmembrane region" description="Helical" evidence="1">
    <location>
        <begin position="184"/>
        <end position="204"/>
    </location>
</feature>
<dbReference type="AlphaFoldDB" id="A0A3B0Z9T6"/>
<evidence type="ECO:0000256" key="1">
    <source>
        <dbReference type="SAM" id="Phobius"/>
    </source>
</evidence>
<keyword evidence="1" id="KW-0812">Transmembrane</keyword>
<accession>A0A3B0Z9T6</accession>
<name>A0A3B0Z9T6_9ZZZZ</name>
<organism evidence="2">
    <name type="scientific">hydrothermal vent metagenome</name>
    <dbReference type="NCBI Taxonomy" id="652676"/>
    <lineage>
        <taxon>unclassified sequences</taxon>
        <taxon>metagenomes</taxon>
        <taxon>ecological metagenomes</taxon>
    </lineage>
</organism>
<dbReference type="EMBL" id="UOFM01000248">
    <property type="protein sequence ID" value="VAW78164.1"/>
    <property type="molecule type" value="Genomic_DNA"/>
</dbReference>
<keyword evidence="1" id="KW-0472">Membrane</keyword>
<protein>
    <recommendedName>
        <fullName evidence="3">PEP-CTERM protein-sorting domain-containing protein</fullName>
    </recommendedName>
</protein>
<reference evidence="2" key="1">
    <citation type="submission" date="2018-06" db="EMBL/GenBank/DDBJ databases">
        <authorList>
            <person name="Zhirakovskaya E."/>
        </authorList>
    </citation>
    <scope>NUCLEOTIDE SEQUENCE</scope>
</reference>
<gene>
    <name evidence="2" type="ORF">MNBD_GAMMA14-1246</name>
</gene>